<dbReference type="Proteomes" id="UP000523000">
    <property type="component" value="Unassembled WGS sequence"/>
</dbReference>
<evidence type="ECO:0000256" key="1">
    <source>
        <dbReference type="SAM" id="MobiDB-lite"/>
    </source>
</evidence>
<comment type="caution">
    <text evidence="2">The sequence shown here is derived from an EMBL/GenBank/DDBJ whole genome shotgun (WGS) entry which is preliminary data.</text>
</comment>
<proteinExistence type="predicted"/>
<feature type="region of interest" description="Disordered" evidence="1">
    <location>
        <begin position="103"/>
        <end position="124"/>
    </location>
</feature>
<accession>A0A839QGA4</accession>
<dbReference type="AlphaFoldDB" id="A0A839QGA4"/>
<keyword evidence="3" id="KW-1185">Reference proteome</keyword>
<evidence type="ECO:0000313" key="2">
    <source>
        <dbReference type="EMBL" id="MBB2994920.1"/>
    </source>
</evidence>
<name>A0A839QGA4_9MICC</name>
<reference evidence="2 3" key="1">
    <citation type="submission" date="2020-08" db="EMBL/GenBank/DDBJ databases">
        <title>Sequencing the genomes of 1000 actinobacteria strains.</title>
        <authorList>
            <person name="Klenk H.-P."/>
        </authorList>
    </citation>
    <scope>NUCLEOTIDE SEQUENCE [LARGE SCALE GENOMIC DNA]</scope>
    <source>
        <strain evidence="2 3">DSM 22826</strain>
    </source>
</reference>
<organism evidence="2 3">
    <name type="scientific">Paeniglutamicibacter cryotolerans</name>
    <dbReference type="NCBI Taxonomy" id="670079"/>
    <lineage>
        <taxon>Bacteria</taxon>
        <taxon>Bacillati</taxon>
        <taxon>Actinomycetota</taxon>
        <taxon>Actinomycetes</taxon>
        <taxon>Micrococcales</taxon>
        <taxon>Micrococcaceae</taxon>
        <taxon>Paeniglutamicibacter</taxon>
    </lineage>
</organism>
<evidence type="ECO:0000313" key="3">
    <source>
        <dbReference type="Proteomes" id="UP000523000"/>
    </source>
</evidence>
<gene>
    <name evidence="2" type="ORF">E9229_001111</name>
</gene>
<sequence length="227" mass="24993">MICMGEFGLLGVQADPEDHWASAETAPGGPTAPCRRGLRTSYQGPYGVRDMLVDNDLFHRQALRTRQDPTARDVLVGARYLRSLHPLTESIAVVLDHDDRTDPRRRMRESVTGWQRSMSDSPMFPSRARTGTGLKPGSPCCATSCSTQRRIRVIVSSRAGSVVVSPWVTIIRPIRTCVRWSVGQQSSSGQRGTRCTERMRGRDTMVSGDGGANHGGYEQQTCPVYLG</sequence>
<protein>
    <submittedName>
        <fullName evidence="2">Uncharacterized protein</fullName>
    </submittedName>
</protein>
<dbReference type="EMBL" id="JACHVS010000001">
    <property type="protein sequence ID" value="MBB2994920.1"/>
    <property type="molecule type" value="Genomic_DNA"/>
</dbReference>